<dbReference type="AlphaFoldDB" id="A0A0G0WRH0"/>
<evidence type="ECO:0000313" key="2">
    <source>
        <dbReference type="Proteomes" id="UP000034163"/>
    </source>
</evidence>
<evidence type="ECO:0000313" key="1">
    <source>
        <dbReference type="EMBL" id="KKS15339.1"/>
    </source>
</evidence>
<dbReference type="Proteomes" id="UP000034163">
    <property type="component" value="Unassembled WGS sequence"/>
</dbReference>
<name>A0A0G0WRH0_UNCKA</name>
<accession>A0A0G0WRH0</accession>
<sequence>MKTTVVFTHGDRMTAIQFPLQITNRRWIYAVIECPGFRKFLDQDEFFYAYAVLTYIAERKKVDSNAQIARYLKEIQTNVFEGAFAKYRSFDSYSKMYCYLLAQDGLITFEEVPDVHVGTQTRCIICITKKGVDWLEQQHDLAEKAKTLKLRLKKQEGEKRG</sequence>
<protein>
    <submittedName>
        <fullName evidence="1">Uncharacterized protein</fullName>
    </submittedName>
</protein>
<dbReference type="EMBL" id="LCBS01000037">
    <property type="protein sequence ID" value="KKS15339.1"/>
    <property type="molecule type" value="Genomic_DNA"/>
</dbReference>
<reference evidence="1 2" key="1">
    <citation type="journal article" date="2015" name="Nature">
        <title>rRNA introns, odd ribosomes, and small enigmatic genomes across a large radiation of phyla.</title>
        <authorList>
            <person name="Brown C.T."/>
            <person name="Hug L.A."/>
            <person name="Thomas B.C."/>
            <person name="Sharon I."/>
            <person name="Castelle C.J."/>
            <person name="Singh A."/>
            <person name="Wilkins M.J."/>
            <person name="Williams K.H."/>
            <person name="Banfield J.F."/>
        </authorList>
    </citation>
    <scope>NUCLEOTIDE SEQUENCE [LARGE SCALE GENOMIC DNA]</scope>
</reference>
<organism evidence="1 2">
    <name type="scientific">candidate division WWE3 bacterium GW2011_GWB1_41_6</name>
    <dbReference type="NCBI Taxonomy" id="1619112"/>
    <lineage>
        <taxon>Bacteria</taxon>
        <taxon>Katanobacteria</taxon>
    </lineage>
</organism>
<comment type="caution">
    <text evidence="1">The sequence shown here is derived from an EMBL/GenBank/DDBJ whole genome shotgun (WGS) entry which is preliminary data.</text>
</comment>
<proteinExistence type="predicted"/>
<gene>
    <name evidence="1" type="ORF">UU72_C0037G0002</name>
</gene>